<comment type="similarity">
    <text evidence="1">Belongs to the saccharopine dehydrogenase family.</text>
</comment>
<dbReference type="GO" id="GO:0009247">
    <property type="term" value="P:glycolipid biosynthetic process"/>
    <property type="evidence" value="ECO:0007669"/>
    <property type="project" value="TreeGrafter"/>
</dbReference>
<dbReference type="EMBL" id="LHPG02000025">
    <property type="protein sequence ID" value="PRW20224.1"/>
    <property type="molecule type" value="Genomic_DNA"/>
</dbReference>
<dbReference type="PANTHER" id="PTHR12286:SF5">
    <property type="entry name" value="SACCHAROPINE DEHYDROGENASE-LIKE OXIDOREDUCTASE"/>
    <property type="match status" value="1"/>
</dbReference>
<feature type="domain" description="Saccharopine dehydrogenase NADP binding" evidence="2">
    <location>
        <begin position="8"/>
        <end position="134"/>
    </location>
</feature>
<organism evidence="4 5">
    <name type="scientific">Chlorella sorokiniana</name>
    <name type="common">Freshwater green alga</name>
    <dbReference type="NCBI Taxonomy" id="3076"/>
    <lineage>
        <taxon>Eukaryota</taxon>
        <taxon>Viridiplantae</taxon>
        <taxon>Chlorophyta</taxon>
        <taxon>core chlorophytes</taxon>
        <taxon>Trebouxiophyceae</taxon>
        <taxon>Chlorellales</taxon>
        <taxon>Chlorellaceae</taxon>
        <taxon>Chlorella clade</taxon>
        <taxon>Chlorella</taxon>
    </lineage>
</organism>
<comment type="caution">
    <text evidence="4">The sequence shown here is derived from an EMBL/GenBank/DDBJ whole genome shotgun (WGS) entry which is preliminary data.</text>
</comment>
<dbReference type="Gene3D" id="3.40.50.720">
    <property type="entry name" value="NAD(P)-binding Rossmann-like Domain"/>
    <property type="match status" value="1"/>
</dbReference>
<dbReference type="Pfam" id="PF03435">
    <property type="entry name" value="Sacchrp_dh_NADP"/>
    <property type="match status" value="1"/>
</dbReference>
<dbReference type="Proteomes" id="UP000239899">
    <property type="component" value="Unassembled WGS sequence"/>
</dbReference>
<name>A0A2P6TC62_CHLSO</name>
<dbReference type="EMBL" id="LHPG02000025">
    <property type="protein sequence ID" value="PRW20223.1"/>
    <property type="molecule type" value="Genomic_DNA"/>
</dbReference>
<reference evidence="4 5" key="1">
    <citation type="journal article" date="2018" name="Plant J.">
        <title>Genome sequences of Chlorella sorokiniana UTEX 1602 and Micractinium conductrix SAG 241.80: implications to maltose excretion by a green alga.</title>
        <authorList>
            <person name="Arriola M.B."/>
            <person name="Velmurugan N."/>
            <person name="Zhang Y."/>
            <person name="Plunkett M.H."/>
            <person name="Hondzo H."/>
            <person name="Barney B.M."/>
        </authorList>
    </citation>
    <scope>NUCLEOTIDE SEQUENCE [LARGE SCALE GENOMIC DNA]</scope>
    <source>
        <strain evidence="4">1602</strain>
        <strain evidence="5">UTEX 1602</strain>
    </source>
</reference>
<dbReference type="GO" id="GO:0005886">
    <property type="term" value="C:plasma membrane"/>
    <property type="evidence" value="ECO:0007669"/>
    <property type="project" value="TreeGrafter"/>
</dbReference>
<keyword evidence="5" id="KW-1185">Reference proteome</keyword>
<evidence type="ECO:0000313" key="3">
    <source>
        <dbReference type="EMBL" id="PRW20223.1"/>
    </source>
</evidence>
<dbReference type="PANTHER" id="PTHR12286">
    <property type="entry name" value="SACCHAROPINE DEHYDROGENASE-LIKE OXIDOREDUCTASE"/>
    <property type="match status" value="1"/>
</dbReference>
<reference evidence="4" key="2">
    <citation type="submission" date="2018-02" db="EMBL/GenBank/DDBJ databases">
        <authorList>
            <person name="Cohen D.B."/>
            <person name="Kent A.D."/>
        </authorList>
    </citation>
    <scope>NUCLEOTIDE SEQUENCE</scope>
    <source>
        <strain evidence="4">1602</strain>
    </source>
</reference>
<dbReference type="GO" id="GO:0005739">
    <property type="term" value="C:mitochondrion"/>
    <property type="evidence" value="ECO:0007669"/>
    <property type="project" value="TreeGrafter"/>
</dbReference>
<sequence>MAGRQFDILVFGATGFTGRRIVQHLATDAGFKGKWAIAGRDRARLEALASSLGGGAAPGIVVADVASPDTLLAMARSCAVCINTVGPFRLFGEPVVKACCEAGAHYLDICGEPEFIERMDLVYDDAAKAAGVYVASAMGFDSVPGDLGVQYTIAQFEAPARCTQVESALTIRGGPAGFRGHYPTYQSAVYGFASAGELRKLRKEAEQKRGKPDLKVPGPKLPRQTGAAWDERFNAWTFPFMGADASVVRRTMARVGPPANVSIVFTLPSRMYMTLWQGFGAAFAFLAQREWGRGLLLKYPRMFSYGMFTHEGPSEQQMAGTTFSFTNMGRGYVTGAPASPDQQPDQQIVTRVSGPEPGYIACSIFIVQAAITLLEEKGKLPAPGVHTPASLLWGTGYIDRLRAHGIKFERVESAAVQ</sequence>
<dbReference type="SUPFAM" id="SSF51735">
    <property type="entry name" value="NAD(P)-binding Rossmann-fold domains"/>
    <property type="match status" value="1"/>
</dbReference>
<accession>A0A2P6TC62</accession>
<gene>
    <name evidence="4" type="ORF">C2E21_9122</name>
</gene>
<dbReference type="InterPro" id="IPR005097">
    <property type="entry name" value="Sacchrp_dh_NADP-bd"/>
</dbReference>
<evidence type="ECO:0000259" key="2">
    <source>
        <dbReference type="Pfam" id="PF03435"/>
    </source>
</evidence>
<protein>
    <submittedName>
        <fullName evidence="4">Saccharopine dehydrogenase-like oxidoreductase isoform A</fullName>
    </submittedName>
    <submittedName>
        <fullName evidence="3">Saccharopine dehydrogenase-like oxidoreductase isoform B</fullName>
    </submittedName>
</protein>
<dbReference type="AlphaFoldDB" id="A0A2P6TC62"/>
<dbReference type="InterPro" id="IPR051276">
    <property type="entry name" value="Saccharopine_DH-like_oxidrdct"/>
</dbReference>
<dbReference type="OrthoDB" id="10268090at2759"/>
<evidence type="ECO:0000256" key="1">
    <source>
        <dbReference type="ARBA" id="ARBA00038048"/>
    </source>
</evidence>
<evidence type="ECO:0000313" key="4">
    <source>
        <dbReference type="EMBL" id="PRW20224.1"/>
    </source>
</evidence>
<evidence type="ECO:0000313" key="5">
    <source>
        <dbReference type="Proteomes" id="UP000239899"/>
    </source>
</evidence>
<dbReference type="InterPro" id="IPR036291">
    <property type="entry name" value="NAD(P)-bd_dom_sf"/>
</dbReference>
<proteinExistence type="inferred from homology"/>
<dbReference type="GO" id="GO:0005811">
    <property type="term" value="C:lipid droplet"/>
    <property type="evidence" value="ECO:0007669"/>
    <property type="project" value="TreeGrafter"/>
</dbReference>